<dbReference type="EMBL" id="VLLE01000007">
    <property type="protein sequence ID" value="TWI78284.1"/>
    <property type="molecule type" value="Genomic_DNA"/>
</dbReference>
<keyword evidence="2" id="KW-1185">Reference proteome</keyword>
<reference evidence="1 2" key="1">
    <citation type="journal article" date="2015" name="Stand. Genomic Sci.">
        <title>Genomic Encyclopedia of Bacterial and Archaeal Type Strains, Phase III: the genomes of soil and plant-associated and newly described type strains.</title>
        <authorList>
            <person name="Whitman W.B."/>
            <person name="Woyke T."/>
            <person name="Klenk H.P."/>
            <person name="Zhou Y."/>
            <person name="Lilburn T.G."/>
            <person name="Beck B.J."/>
            <person name="De Vos P."/>
            <person name="Vandamme P."/>
            <person name="Eisen J.A."/>
            <person name="Garrity G."/>
            <person name="Hugenholtz P."/>
            <person name="Kyrpides N.C."/>
        </authorList>
    </citation>
    <scope>NUCLEOTIDE SEQUENCE [LARGE SCALE GENOMIC DNA]</scope>
    <source>
        <strain evidence="1 2">CGMCC 1.7271</strain>
    </source>
</reference>
<evidence type="ECO:0000313" key="1">
    <source>
        <dbReference type="EMBL" id="TWI78284.1"/>
    </source>
</evidence>
<organism evidence="1 2">
    <name type="scientific">Lacibacter cauensis</name>
    <dbReference type="NCBI Taxonomy" id="510947"/>
    <lineage>
        <taxon>Bacteria</taxon>
        <taxon>Pseudomonadati</taxon>
        <taxon>Bacteroidota</taxon>
        <taxon>Chitinophagia</taxon>
        <taxon>Chitinophagales</taxon>
        <taxon>Chitinophagaceae</taxon>
        <taxon>Lacibacter</taxon>
    </lineage>
</organism>
<dbReference type="Proteomes" id="UP000316167">
    <property type="component" value="Unassembled WGS sequence"/>
</dbReference>
<proteinExistence type="predicted"/>
<gene>
    <name evidence="1" type="ORF">IQ13_3966</name>
</gene>
<dbReference type="RefSeq" id="WP_144888441.1">
    <property type="nucleotide sequence ID" value="NZ_VLLE01000007.1"/>
</dbReference>
<dbReference type="SUPFAM" id="SSF52047">
    <property type="entry name" value="RNI-like"/>
    <property type="match status" value="1"/>
</dbReference>
<accession>A0A562SBP3</accession>
<name>A0A562SBP3_9BACT</name>
<evidence type="ECO:0008006" key="3">
    <source>
        <dbReference type="Google" id="ProtNLM"/>
    </source>
</evidence>
<comment type="caution">
    <text evidence="1">The sequence shown here is derived from an EMBL/GenBank/DDBJ whole genome shotgun (WGS) entry which is preliminary data.</text>
</comment>
<dbReference type="AlphaFoldDB" id="A0A562SBP3"/>
<evidence type="ECO:0000313" key="2">
    <source>
        <dbReference type="Proteomes" id="UP000316167"/>
    </source>
</evidence>
<dbReference type="InterPro" id="IPR032675">
    <property type="entry name" value="LRR_dom_sf"/>
</dbReference>
<protein>
    <recommendedName>
        <fullName evidence="3">Leucine rich repeat (LRR) protein</fullName>
    </recommendedName>
</protein>
<dbReference type="OrthoDB" id="757190at2"/>
<dbReference type="Gene3D" id="3.80.10.10">
    <property type="entry name" value="Ribonuclease Inhibitor"/>
    <property type="match status" value="1"/>
</dbReference>
<sequence length="188" mass="21637">MRKKKKQKLKEQQFWSTFAFFSKPQLPDCVPTHLERVNFRIWNSVTDEEIELMVTHVRSINMLDLDETEITNDAIEQLTKLSFIKELRLKGCTDINDGAIVHINNIKGLELLHLGGTSISINGLLQLSADHPLQTLLVSVDDTEKELNNLTILAKRFPKCQLIVNHKDFVLLKADDDWSAENFNPYVH</sequence>